<proteinExistence type="predicted"/>
<dbReference type="AlphaFoldDB" id="A0A4D9EYD0"/>
<dbReference type="EMBL" id="QXTE01000003">
    <property type="protein sequence ID" value="TFK15649.1"/>
    <property type="molecule type" value="Genomic_DNA"/>
</dbReference>
<protein>
    <submittedName>
        <fullName evidence="2">Regulator of G-protein signaling 7-binding protein</fullName>
    </submittedName>
</protein>
<evidence type="ECO:0000313" key="3">
    <source>
        <dbReference type="Proteomes" id="UP000297703"/>
    </source>
</evidence>
<feature type="transmembrane region" description="Helical" evidence="1">
    <location>
        <begin position="7"/>
        <end position="32"/>
    </location>
</feature>
<reference evidence="2 3" key="2">
    <citation type="submission" date="2019-04" db="EMBL/GenBank/DDBJ databases">
        <title>The genome sequence of big-headed turtle.</title>
        <authorList>
            <person name="Gong S."/>
        </authorList>
    </citation>
    <scope>NUCLEOTIDE SEQUENCE [LARGE SCALE GENOMIC DNA]</scope>
    <source>
        <strain evidence="2">DO16091913</strain>
        <tissue evidence="2">Muscle</tissue>
    </source>
</reference>
<keyword evidence="1" id="KW-0472">Membrane</keyword>
<sequence length="122" mass="13166">MFKGRNIYLEVIALIILLNSAFTSTGIFPGVANEGCYARQMPLDYGPSTGSLLLLSPSKSAALGREKGLALSSCYFKRLIKMSGGRGYQKDDKITYLSIPLTTAPEESGIAITAFQHYGGKH</sequence>
<dbReference type="Proteomes" id="UP000297703">
    <property type="component" value="Unassembled WGS sequence"/>
</dbReference>
<evidence type="ECO:0000256" key="1">
    <source>
        <dbReference type="SAM" id="Phobius"/>
    </source>
</evidence>
<keyword evidence="3" id="KW-1185">Reference proteome</keyword>
<keyword evidence="1" id="KW-1133">Transmembrane helix</keyword>
<keyword evidence="1" id="KW-0812">Transmembrane</keyword>
<reference evidence="2 3" key="1">
    <citation type="submission" date="2019-04" db="EMBL/GenBank/DDBJ databases">
        <title>Draft genome of the big-headed turtle Platysternon megacephalum.</title>
        <authorList>
            <person name="Gong S."/>
        </authorList>
    </citation>
    <scope>NUCLEOTIDE SEQUENCE [LARGE SCALE GENOMIC DNA]</scope>
    <source>
        <strain evidence="2">DO16091913</strain>
        <tissue evidence="2">Muscle</tissue>
    </source>
</reference>
<gene>
    <name evidence="2" type="ORF">DR999_PMT00518</name>
</gene>
<comment type="caution">
    <text evidence="2">The sequence shown here is derived from an EMBL/GenBank/DDBJ whole genome shotgun (WGS) entry which is preliminary data.</text>
</comment>
<organism evidence="2 3">
    <name type="scientific">Platysternon megacephalum</name>
    <name type="common">big-headed turtle</name>
    <dbReference type="NCBI Taxonomy" id="55544"/>
    <lineage>
        <taxon>Eukaryota</taxon>
        <taxon>Metazoa</taxon>
        <taxon>Chordata</taxon>
        <taxon>Craniata</taxon>
        <taxon>Vertebrata</taxon>
        <taxon>Euteleostomi</taxon>
        <taxon>Archelosauria</taxon>
        <taxon>Testudinata</taxon>
        <taxon>Testudines</taxon>
        <taxon>Cryptodira</taxon>
        <taxon>Durocryptodira</taxon>
        <taxon>Testudinoidea</taxon>
        <taxon>Platysternidae</taxon>
        <taxon>Platysternon</taxon>
    </lineage>
</organism>
<name>A0A4D9EYD0_9SAUR</name>
<evidence type="ECO:0000313" key="2">
    <source>
        <dbReference type="EMBL" id="TFK15649.1"/>
    </source>
</evidence>
<accession>A0A4D9EYD0</accession>